<accession>A0AC61MW26</accession>
<dbReference type="EMBL" id="CP066744">
    <property type="protein sequence ID" value="QQK08104.1"/>
    <property type="molecule type" value="Genomic_DNA"/>
</dbReference>
<protein>
    <submittedName>
        <fullName evidence="1">AEC family transporter</fullName>
    </submittedName>
</protein>
<sequence length="314" mass="34844">MSLFIEIIKVIFPTFFLIGLGFLAGKYNVMSKSFVDEGNRLVFNVFMPLYMLTSIVNSKSLKNINLYVLLYVIIFYIFVFVIAMYLLNRTRRSRGVKATMLQGIVRPNMLLLGIALATNYYGKNIDISPLILLIAFLGPITNIFAVLGFEIYASVGKIKFSKIVINIIKNPLILGAILGLIINVCKIPISPIILEPLTDLGSLTTPLGLMFIGAGLILKKDRTMLTNVYLTCLGRNLLIPIFGVFIAVLLGFRGMDLFAIVISMSAPAAVSSYVLAVNYTGESQLASRIIMYTTIFSVFTLVVEFYLLTLKKLL</sequence>
<proteinExistence type="predicted"/>
<evidence type="ECO:0000313" key="1">
    <source>
        <dbReference type="EMBL" id="QQK08104.1"/>
    </source>
</evidence>
<reference evidence="1 2" key="1">
    <citation type="journal article" date="2022" name="Int. J. Syst. Evol. Microbiol.">
        <title>Miniphocaeibacter halophilus sp. nov., an ammonium-tolerant acetate-producing bacterium isolated from a biogas system.</title>
        <authorList>
            <person name="Schnurer A."/>
            <person name="Singh A."/>
            <person name="Bi S."/>
            <person name="Qiao W."/>
            <person name="Westerholm M."/>
        </authorList>
    </citation>
    <scope>NUCLEOTIDE SEQUENCE [LARGE SCALE GENOMIC DNA]</scope>
    <source>
        <strain evidence="1 2">AMB_01</strain>
    </source>
</reference>
<evidence type="ECO:0000313" key="2">
    <source>
        <dbReference type="Proteomes" id="UP000595814"/>
    </source>
</evidence>
<gene>
    <name evidence="1" type="ORF">JFY71_00790</name>
</gene>
<keyword evidence="2" id="KW-1185">Reference proteome</keyword>
<name>A0AC61MW26_9FIRM</name>
<dbReference type="Proteomes" id="UP000595814">
    <property type="component" value="Chromosome"/>
</dbReference>
<organism evidence="1 2">
    <name type="scientific">Miniphocaeibacter halophilus</name>
    <dbReference type="NCBI Taxonomy" id="2931922"/>
    <lineage>
        <taxon>Bacteria</taxon>
        <taxon>Bacillati</taxon>
        <taxon>Bacillota</taxon>
        <taxon>Tissierellia</taxon>
        <taxon>Tissierellales</taxon>
        <taxon>Peptoniphilaceae</taxon>
        <taxon>Miniphocaeibacter</taxon>
    </lineage>
</organism>